<reference evidence="1 2" key="1">
    <citation type="submission" date="2016-03" db="EMBL/GenBank/DDBJ databases">
        <authorList>
            <person name="Zhang H."/>
            <person name="Liu R."/>
            <person name="Wang M."/>
            <person name="Wang H."/>
            <person name="Wang L."/>
            <person name="Song L."/>
        </authorList>
    </citation>
    <scope>NUCLEOTIDE SEQUENCE [LARGE SCALE GENOMIC DNA]</scope>
    <source>
        <strain evidence="1 2">DSM 16099</strain>
    </source>
</reference>
<protein>
    <submittedName>
        <fullName evidence="1">Uncharacterized protein</fullName>
    </submittedName>
</protein>
<evidence type="ECO:0000313" key="1">
    <source>
        <dbReference type="EMBL" id="KYL36944.1"/>
    </source>
</evidence>
<evidence type="ECO:0000313" key="2">
    <source>
        <dbReference type="Proteomes" id="UP000075763"/>
    </source>
</evidence>
<sequence>MKNLIIYCTDELKNKDFEVSECEITEALDYRSLLAKALDIETIYDQIIEAYWDYKNKVNYWELRSVSFPFADYIFNYEVRSSLNRLAFNLFNLSKLYLDWHYNEKKNRCFSFELTNEDSIKQQVLEHRSEIYNANLNYVVGCKLRGHSQHSSLPVRCFTTSVRYAPDTLNQTAHFGIFYNYKDLEEAGVPEKMLHKDIKLDLTDIIDGFVYAISKMHMLNRKLTKIAVSEAQTSLRTMCKNYATKAGFKNYICKVEHQHKSIDLSLNWFEVYDHLKEKHRDSINYSDITFVRR</sequence>
<dbReference type="Proteomes" id="UP000075763">
    <property type="component" value="Unassembled WGS sequence"/>
</dbReference>
<gene>
    <name evidence="1" type="ORF">A2I96_06640</name>
</gene>
<dbReference type="AlphaFoldDB" id="A0ABD4ES84"/>
<accession>A0ABD4ES84</accession>
<organism evidence="1 2">
    <name type="scientific">Pseudoalteromonas tetraodonis</name>
    <dbReference type="NCBI Taxonomy" id="43659"/>
    <lineage>
        <taxon>Bacteria</taxon>
        <taxon>Pseudomonadati</taxon>
        <taxon>Pseudomonadota</taxon>
        <taxon>Gammaproteobacteria</taxon>
        <taxon>Alteromonadales</taxon>
        <taxon>Pseudoalteromonadaceae</taxon>
        <taxon>Pseudoalteromonas</taxon>
    </lineage>
</organism>
<comment type="caution">
    <text evidence="1">The sequence shown here is derived from an EMBL/GenBank/DDBJ whole genome shotgun (WGS) entry which is preliminary data.</text>
</comment>
<proteinExistence type="predicted"/>
<dbReference type="EMBL" id="LVCN01000005">
    <property type="protein sequence ID" value="KYL36944.1"/>
    <property type="molecule type" value="Genomic_DNA"/>
</dbReference>
<name>A0ABD4ES84_9GAMM</name>